<organism evidence="2 3">
    <name type="scientific">Candidatus Rhabdochlamydia oedothoracis</name>
    <dbReference type="NCBI Taxonomy" id="2720720"/>
    <lineage>
        <taxon>Bacteria</taxon>
        <taxon>Pseudomonadati</taxon>
        <taxon>Chlamydiota</taxon>
        <taxon>Chlamydiia</taxon>
        <taxon>Parachlamydiales</taxon>
        <taxon>Candidatus Rhabdochlamydiaceae</taxon>
        <taxon>Candidatus Rhabdochlamydia</taxon>
    </lineage>
</organism>
<comment type="similarity">
    <text evidence="1">Belongs to the UPF0137 (pGP6-D) family.</text>
</comment>
<name>A0ABX8V4N5_9BACT</name>
<evidence type="ECO:0000313" key="2">
    <source>
        <dbReference type="EMBL" id="QYF47993.1"/>
    </source>
</evidence>
<dbReference type="RefSeq" id="WP_215217131.1">
    <property type="nucleotide sequence ID" value="NZ_CP075587.1"/>
</dbReference>
<accession>A0ABX8V4N5</accession>
<reference evidence="2 3" key="1">
    <citation type="journal article" date="2022" name="bioRxiv">
        <title>Ecology and evolution of chlamydial symbionts of arthropods.</title>
        <authorList>
            <person name="Halter T."/>
            <person name="Koestlbacher S."/>
            <person name="Collingro A."/>
            <person name="Sixt B.S."/>
            <person name="Toenshoff E.R."/>
            <person name="Hendrickx F."/>
            <person name="Kostanjsek R."/>
            <person name="Horn M."/>
        </authorList>
    </citation>
    <scope>NUCLEOTIDE SEQUENCE [LARGE SCALE GENOMIC DNA]</scope>
    <source>
        <strain evidence="2">W744xW776</strain>
    </source>
</reference>
<dbReference type="Pfam" id="PF03677">
    <property type="entry name" value="UPF0137"/>
    <property type="match status" value="1"/>
</dbReference>
<evidence type="ECO:0000256" key="1">
    <source>
        <dbReference type="ARBA" id="ARBA00006121"/>
    </source>
</evidence>
<protein>
    <submittedName>
        <fullName evidence="2">Uncharacterized protein family (UPF0137)</fullName>
    </submittedName>
</protein>
<dbReference type="InterPro" id="IPR005350">
    <property type="entry name" value="UPF0137"/>
</dbReference>
<evidence type="ECO:0000313" key="3">
    <source>
        <dbReference type="Proteomes" id="UP000826014"/>
    </source>
</evidence>
<dbReference type="EMBL" id="CP075587">
    <property type="protein sequence ID" value="QYF47993.1"/>
    <property type="molecule type" value="Genomic_DNA"/>
</dbReference>
<gene>
    <name evidence="2" type="ORF">RHABOEDO_000071</name>
</gene>
<dbReference type="Proteomes" id="UP000826014">
    <property type="component" value="Chromosome"/>
</dbReference>
<proteinExistence type="inferred from homology"/>
<sequence>MAKINTLLSQRLKTASEKLSKMTNLVELSSSGNLSSFAGVFRVTVLNETEKQTLKNILDQYKNKNQEVIPDLEYLSALTAEVKAINSQAIILHGERIQKAQQILTSYQEGAFSAWLICTYGNRQTPYNFLQYYELHSAIPAALQAQLDLIPRQAAYSLASRQGPLAQKQHIIKTYQGQSKQELLELIRITFPLSIKDKRAQDVANITILNLRKTLAKIKTSTFYPTDKQKQQLFSLLKELKTSVESLHD</sequence>
<keyword evidence="3" id="KW-1185">Reference proteome</keyword>